<dbReference type="GO" id="GO:0051539">
    <property type="term" value="F:4 iron, 4 sulfur cluster binding"/>
    <property type="evidence" value="ECO:0007669"/>
    <property type="project" value="InterPro"/>
</dbReference>
<dbReference type="AlphaFoldDB" id="A0AAV4J822"/>
<dbReference type="GO" id="GO:0010181">
    <property type="term" value="F:FMN binding"/>
    <property type="evidence" value="ECO:0007669"/>
    <property type="project" value="InterPro"/>
</dbReference>
<evidence type="ECO:0000313" key="3">
    <source>
        <dbReference type="EMBL" id="GFS17632.1"/>
    </source>
</evidence>
<feature type="domain" description="Flavodoxin-like" evidence="2">
    <location>
        <begin position="64"/>
        <end position="222"/>
    </location>
</feature>
<evidence type="ECO:0000313" key="4">
    <source>
        <dbReference type="Proteomes" id="UP000762676"/>
    </source>
</evidence>
<dbReference type="Gene3D" id="3.40.50.360">
    <property type="match status" value="1"/>
</dbReference>
<dbReference type="InterPro" id="IPR001094">
    <property type="entry name" value="Flavdoxin-like"/>
</dbReference>
<dbReference type="InterPro" id="IPR034556">
    <property type="entry name" value="tRNA_wybutosine-synthase"/>
</dbReference>
<keyword evidence="4" id="KW-1185">Reference proteome</keyword>
<dbReference type="PRINTS" id="PR00369">
    <property type="entry name" value="FLAVODOXIN"/>
</dbReference>
<dbReference type="EMBL" id="BMAT01009974">
    <property type="protein sequence ID" value="GFS17632.1"/>
    <property type="molecule type" value="Genomic_DNA"/>
</dbReference>
<protein>
    <submittedName>
        <fullName evidence="3">NADPH--cytochrome P450 reductase</fullName>
    </submittedName>
</protein>
<dbReference type="InterPro" id="IPR029039">
    <property type="entry name" value="Flavoprotein-like_sf"/>
</dbReference>
<dbReference type="SUPFAM" id="SSF52218">
    <property type="entry name" value="Flavoproteins"/>
    <property type="match status" value="1"/>
</dbReference>
<name>A0AAV4J822_9GAST</name>
<dbReference type="InterPro" id="IPR008254">
    <property type="entry name" value="Flavodoxin/NO_synth"/>
</dbReference>
<feature type="compositionally biased region" description="Acidic residues" evidence="1">
    <location>
        <begin position="269"/>
        <end position="279"/>
    </location>
</feature>
<proteinExistence type="predicted"/>
<reference evidence="3 4" key="1">
    <citation type="journal article" date="2021" name="Elife">
        <title>Chloroplast acquisition without the gene transfer in kleptoplastic sea slugs, Plakobranchus ocellatus.</title>
        <authorList>
            <person name="Maeda T."/>
            <person name="Takahashi S."/>
            <person name="Yoshida T."/>
            <person name="Shimamura S."/>
            <person name="Takaki Y."/>
            <person name="Nagai Y."/>
            <person name="Toyoda A."/>
            <person name="Suzuki Y."/>
            <person name="Arimoto A."/>
            <person name="Ishii H."/>
            <person name="Satoh N."/>
            <person name="Nishiyama T."/>
            <person name="Hasebe M."/>
            <person name="Maruyama T."/>
            <person name="Minagawa J."/>
            <person name="Obokata J."/>
            <person name="Shigenobu S."/>
        </authorList>
    </citation>
    <scope>NUCLEOTIDE SEQUENCE [LARGE SCALE GENOMIC DNA]</scope>
</reference>
<dbReference type="Proteomes" id="UP000762676">
    <property type="component" value="Unassembled WGS sequence"/>
</dbReference>
<comment type="caution">
    <text evidence="3">The sequence shown here is derived from an EMBL/GenBank/DDBJ whole genome shotgun (WGS) entry which is preliminary data.</text>
</comment>
<dbReference type="PANTHER" id="PTHR13930">
    <property type="entry name" value="S-ADENOSYL-L-METHIONINE-DEPENDENT TRNA 4-DEMETHYLWYOSINE SYNTHASE"/>
    <property type="match status" value="1"/>
</dbReference>
<evidence type="ECO:0000259" key="2">
    <source>
        <dbReference type="PROSITE" id="PS50902"/>
    </source>
</evidence>
<dbReference type="GO" id="GO:0008033">
    <property type="term" value="P:tRNA processing"/>
    <property type="evidence" value="ECO:0007669"/>
    <property type="project" value="InterPro"/>
</dbReference>
<organism evidence="3 4">
    <name type="scientific">Elysia marginata</name>
    <dbReference type="NCBI Taxonomy" id="1093978"/>
    <lineage>
        <taxon>Eukaryota</taxon>
        <taxon>Metazoa</taxon>
        <taxon>Spiralia</taxon>
        <taxon>Lophotrochozoa</taxon>
        <taxon>Mollusca</taxon>
        <taxon>Gastropoda</taxon>
        <taxon>Heterobranchia</taxon>
        <taxon>Euthyneura</taxon>
        <taxon>Panpulmonata</taxon>
        <taxon>Sacoglossa</taxon>
        <taxon>Placobranchoidea</taxon>
        <taxon>Plakobranchidae</taxon>
        <taxon>Elysia</taxon>
    </lineage>
</organism>
<gene>
    <name evidence="3" type="ORF">ElyMa_004987100</name>
</gene>
<evidence type="ECO:0000256" key="1">
    <source>
        <dbReference type="SAM" id="MobiDB-lite"/>
    </source>
</evidence>
<dbReference type="PROSITE" id="PS50902">
    <property type="entry name" value="FLAVODOXIN_LIKE"/>
    <property type="match status" value="1"/>
</dbReference>
<accession>A0AAV4J822</accession>
<feature type="region of interest" description="Disordered" evidence="1">
    <location>
        <begin position="248"/>
        <end position="279"/>
    </location>
</feature>
<dbReference type="PANTHER" id="PTHR13930:SF0">
    <property type="entry name" value="S-ADENOSYL-L-METHIONINE-DEPENDENT TRNA 4-DEMETHYLWYOSINE SYNTHASE TYW1-RELATED"/>
    <property type="match status" value="1"/>
</dbReference>
<sequence length="279" mass="30802">MLEKLFEVPIRGSPWKNAVLWTVVAGGVAWAVSRQLKLQELKSLENNKVASRPRTSNSKQKRKVKILYGSQTGKGKGFSKLLQQKITSLGYEAEVIDLSSYDHEKDFQLEANESNICIIVISTYTDGQPPESAQWFYTWLKDVAEDFRVTKSTLAGLQFAVVGLGNSLYGENFNAVAKKMDDWLHTLSANRILTPCLADENVINSEHKGLQEDFEAWLESSLLNLKRAIEGRKVTAKGCESTCEKPCGCKTKKEGGAEGDGTAGKCSSDEDSGPEDEVQ</sequence>
<dbReference type="Pfam" id="PF00258">
    <property type="entry name" value="Flavodoxin_1"/>
    <property type="match status" value="1"/>
</dbReference>